<sequence length="139" mass="15471">MLSNFPKIELLSIDGDSLEDVIEENMPKWLPYLVKSLKCLNLQDMQLLSTSWCSMLASELAKCGNSVDRTLGEETVEMTVFGGSRLEILFINLLLAHSPSLKMFKITSRGAWDVDIGKDVMQFPGASPKAEIIYLNPTS</sequence>
<dbReference type="AlphaFoldDB" id="A0AAU9NT84"/>
<proteinExistence type="predicted"/>
<keyword evidence="2" id="KW-1185">Reference proteome</keyword>
<evidence type="ECO:0000313" key="2">
    <source>
        <dbReference type="Proteomes" id="UP001157418"/>
    </source>
</evidence>
<protein>
    <recommendedName>
        <fullName evidence="3">FBD domain-containing protein</fullName>
    </recommendedName>
</protein>
<dbReference type="SUPFAM" id="SSF52047">
    <property type="entry name" value="RNI-like"/>
    <property type="match status" value="1"/>
</dbReference>
<evidence type="ECO:0000313" key="1">
    <source>
        <dbReference type="EMBL" id="CAH1441119.1"/>
    </source>
</evidence>
<gene>
    <name evidence="1" type="ORF">LVIROSA_LOCUS27205</name>
</gene>
<dbReference type="EMBL" id="CAKMRJ010005412">
    <property type="protein sequence ID" value="CAH1441119.1"/>
    <property type="molecule type" value="Genomic_DNA"/>
</dbReference>
<evidence type="ECO:0008006" key="3">
    <source>
        <dbReference type="Google" id="ProtNLM"/>
    </source>
</evidence>
<organism evidence="1 2">
    <name type="scientific">Lactuca virosa</name>
    <dbReference type="NCBI Taxonomy" id="75947"/>
    <lineage>
        <taxon>Eukaryota</taxon>
        <taxon>Viridiplantae</taxon>
        <taxon>Streptophyta</taxon>
        <taxon>Embryophyta</taxon>
        <taxon>Tracheophyta</taxon>
        <taxon>Spermatophyta</taxon>
        <taxon>Magnoliopsida</taxon>
        <taxon>eudicotyledons</taxon>
        <taxon>Gunneridae</taxon>
        <taxon>Pentapetalae</taxon>
        <taxon>asterids</taxon>
        <taxon>campanulids</taxon>
        <taxon>Asterales</taxon>
        <taxon>Asteraceae</taxon>
        <taxon>Cichorioideae</taxon>
        <taxon>Cichorieae</taxon>
        <taxon>Lactucinae</taxon>
        <taxon>Lactuca</taxon>
    </lineage>
</organism>
<name>A0AAU9NT84_9ASTR</name>
<reference evidence="1 2" key="1">
    <citation type="submission" date="2022-01" db="EMBL/GenBank/DDBJ databases">
        <authorList>
            <person name="Xiong W."/>
            <person name="Schranz E."/>
        </authorList>
    </citation>
    <scope>NUCLEOTIDE SEQUENCE [LARGE SCALE GENOMIC DNA]</scope>
</reference>
<comment type="caution">
    <text evidence="1">The sequence shown here is derived from an EMBL/GenBank/DDBJ whole genome shotgun (WGS) entry which is preliminary data.</text>
</comment>
<accession>A0AAU9NT84</accession>
<dbReference type="Proteomes" id="UP001157418">
    <property type="component" value="Unassembled WGS sequence"/>
</dbReference>